<evidence type="ECO:0000256" key="1">
    <source>
        <dbReference type="SAM" id="SignalP"/>
    </source>
</evidence>
<dbReference type="Gene3D" id="2.160.20.20">
    <property type="match status" value="1"/>
</dbReference>
<accession>A0A7X2PAA7</accession>
<dbReference type="AlphaFoldDB" id="A0A7X2PAA7"/>
<dbReference type="RefSeq" id="WP_154424148.1">
    <property type="nucleotide sequence ID" value="NZ_VUNN01000001.1"/>
</dbReference>
<evidence type="ECO:0000313" key="2">
    <source>
        <dbReference type="EMBL" id="MSU05246.1"/>
    </source>
</evidence>
<feature type="chain" id="PRO_5030530088" evidence="1">
    <location>
        <begin position="20"/>
        <end position="908"/>
    </location>
</feature>
<proteinExistence type="predicted"/>
<dbReference type="Proteomes" id="UP000460549">
    <property type="component" value="Unassembled WGS sequence"/>
</dbReference>
<feature type="signal peptide" evidence="1">
    <location>
        <begin position="1"/>
        <end position="19"/>
    </location>
</feature>
<organism evidence="2 3">
    <name type="scientific">Bullifex porci</name>
    <dbReference type="NCBI Taxonomy" id="2606638"/>
    <lineage>
        <taxon>Bacteria</taxon>
        <taxon>Pseudomonadati</taxon>
        <taxon>Spirochaetota</taxon>
        <taxon>Spirochaetia</taxon>
        <taxon>Spirochaetales</taxon>
        <taxon>Spirochaetaceae</taxon>
        <taxon>Bullifex</taxon>
    </lineage>
</organism>
<protein>
    <submittedName>
        <fullName evidence="2">Carbohydrate-binding domain-containing protein</fullName>
    </submittedName>
</protein>
<reference evidence="2 3" key="1">
    <citation type="submission" date="2019-08" db="EMBL/GenBank/DDBJ databases">
        <title>In-depth cultivation of the pig gut microbiome towards novel bacterial diversity and tailored functional studies.</title>
        <authorList>
            <person name="Wylensek D."/>
            <person name="Hitch T.C.A."/>
            <person name="Clavel T."/>
        </authorList>
    </citation>
    <scope>NUCLEOTIDE SEQUENCE [LARGE SCALE GENOMIC DNA]</scope>
    <source>
        <strain evidence="2 3">NM-380-WT-3C1</strain>
    </source>
</reference>
<evidence type="ECO:0000313" key="3">
    <source>
        <dbReference type="Proteomes" id="UP000460549"/>
    </source>
</evidence>
<comment type="caution">
    <text evidence="2">The sequence shown here is derived from an EMBL/GenBank/DDBJ whole genome shotgun (WGS) entry which is preliminary data.</text>
</comment>
<keyword evidence="1" id="KW-0732">Signal</keyword>
<gene>
    <name evidence="2" type="ORF">FYJ80_00395</name>
</gene>
<name>A0A7X2PAA7_9SPIO</name>
<sequence>MKKLSISLLVMLLIASLFTSCSMGSDDASDVRVKVRLTPSGGGRSLTTDIETINLDDDSITWHYSATKESETKFNYGATSDSILPKDGIVTLSQGDWTISLRGFKDGKKVYAGTTSKVTIKWNFYEPNVTVPVPVKQNTGDNGYIVLNNVLIYANDEYKNPNYASIVDNQNNNNKTEILNLNGANMRIECAPGAHTITFEYRNNNSTISSKSLVVTVVSGRETTISGNIEKGEITNGGSSAPTSDVQVIEVKKEAEVKVETSVAPATTSTPGTNTTVTFPAGSFNDDSSNAVLNLSVKSAGSEFSVTSSGTSVPVAGIDISLKVNNQEVTSFNGKEVVIETYIAKNLNNVSVKYNGTDGGQPTDVVYDIGTGKLVFKTTHFSEYYVLADEVEAYNTKQNKVYAKLKDAINDVSEDKSNIVLLKDISQNETINIPNGKNLILDLNGHTLTVNGTAILNNGTLEIKNGTVVSKTNVAICVGNASKTTIESGNYIGQEGAVITGYATGATININGGTFTAIDNAVISGNGKKRTGDSNTINISGGTFNGGITSTGYVACGIYAPWKDNINVSGGTFNITGGAGIVARAGNVNVTGGTFNCTGSVTGKVGDSRVVVPCSTIVFDSEANYPAMTDESKITISGGSFKTDSYVNCITFVQKTGDTNKRIEVSGGSFTDIASAMNYSTDGAIIKLASDVLANGSSISSGKNVIVDFGGHTYTLNKPGAGSTNTETNGFQLLKGSTITFKNGTITISEENKTPATDGRNIQRIIQNYSNLTLENMTIDGTNQYGGASYVMSFNNDPVTISGNTNIIGEEGKIVFDADGNWSVYNRSRVTIDTTGTITGDIEVGRGYLTIINANVVGGVVPYSPDVDKKNRVSITGGTFMKDPSVYVKDGYKVNKTDDVTWTVSKNN</sequence>
<dbReference type="EMBL" id="VUNN01000001">
    <property type="protein sequence ID" value="MSU05246.1"/>
    <property type="molecule type" value="Genomic_DNA"/>
</dbReference>
<dbReference type="InterPro" id="IPR012332">
    <property type="entry name" value="Autotransporter_pectin_lyase_C"/>
</dbReference>
<keyword evidence="3" id="KW-1185">Reference proteome</keyword>
<dbReference type="PROSITE" id="PS51257">
    <property type="entry name" value="PROKAR_LIPOPROTEIN"/>
    <property type="match status" value="1"/>
</dbReference>